<proteinExistence type="inferred from homology"/>
<dbReference type="SUPFAM" id="SSF52540">
    <property type="entry name" value="P-loop containing nucleoside triphosphate hydrolases"/>
    <property type="match status" value="1"/>
</dbReference>
<sequence>MITLDGLTKSYGSRVAVDGLTAQVRVGHVTGFLGPNGAGKSTTMRLLLGLDRPTSGTALIDGVDYRHLKFPSGRSGPTWTDGLCIRAGALGCIW</sequence>
<evidence type="ECO:0000259" key="3">
    <source>
        <dbReference type="Pfam" id="PF00005"/>
    </source>
</evidence>
<evidence type="ECO:0000256" key="2">
    <source>
        <dbReference type="ARBA" id="ARBA00022448"/>
    </source>
</evidence>
<evidence type="ECO:0000313" key="4">
    <source>
        <dbReference type="EMBL" id="BDZ47904.1"/>
    </source>
</evidence>
<dbReference type="InterPro" id="IPR027417">
    <property type="entry name" value="P-loop_NTPase"/>
</dbReference>
<keyword evidence="5" id="KW-1185">Reference proteome</keyword>
<comment type="similarity">
    <text evidence="1">Belongs to the ABC transporter superfamily.</text>
</comment>
<dbReference type="InterPro" id="IPR003439">
    <property type="entry name" value="ABC_transporter-like_ATP-bd"/>
</dbReference>
<protein>
    <recommendedName>
        <fullName evidence="3">ABC transporter domain-containing protein</fullName>
    </recommendedName>
</protein>
<evidence type="ECO:0000256" key="1">
    <source>
        <dbReference type="ARBA" id="ARBA00005417"/>
    </source>
</evidence>
<gene>
    <name evidence="4" type="ORF">GCM10025867_01450</name>
</gene>
<dbReference type="Pfam" id="PF00005">
    <property type="entry name" value="ABC_tran"/>
    <property type="match status" value="1"/>
</dbReference>
<dbReference type="Proteomes" id="UP001321486">
    <property type="component" value="Chromosome"/>
</dbReference>
<dbReference type="RefSeq" id="WP_350271609.1">
    <property type="nucleotide sequence ID" value="NZ_AP027732.1"/>
</dbReference>
<reference evidence="5" key="1">
    <citation type="journal article" date="2019" name="Int. J. Syst. Evol. Microbiol.">
        <title>The Global Catalogue of Microorganisms (GCM) 10K type strain sequencing project: providing services to taxonomists for standard genome sequencing and annotation.</title>
        <authorList>
            <consortium name="The Broad Institute Genomics Platform"/>
            <consortium name="The Broad Institute Genome Sequencing Center for Infectious Disease"/>
            <person name="Wu L."/>
            <person name="Ma J."/>
        </authorList>
    </citation>
    <scope>NUCLEOTIDE SEQUENCE [LARGE SCALE GENOMIC DNA]</scope>
    <source>
        <strain evidence="5">NBRC 108728</strain>
    </source>
</reference>
<feature type="domain" description="ABC transporter" evidence="3">
    <location>
        <begin position="18"/>
        <end position="67"/>
    </location>
</feature>
<dbReference type="PANTHER" id="PTHR43335">
    <property type="entry name" value="ABC TRANSPORTER, ATP-BINDING PROTEIN"/>
    <property type="match status" value="1"/>
</dbReference>
<organism evidence="4 5">
    <name type="scientific">Frondihabitans sucicola</name>
    <dbReference type="NCBI Taxonomy" id="1268041"/>
    <lineage>
        <taxon>Bacteria</taxon>
        <taxon>Bacillati</taxon>
        <taxon>Actinomycetota</taxon>
        <taxon>Actinomycetes</taxon>
        <taxon>Micrococcales</taxon>
        <taxon>Microbacteriaceae</taxon>
        <taxon>Frondihabitans</taxon>
    </lineage>
</organism>
<dbReference type="EMBL" id="AP027732">
    <property type="protein sequence ID" value="BDZ47904.1"/>
    <property type="molecule type" value="Genomic_DNA"/>
</dbReference>
<name>A0ABN6XSQ4_9MICO</name>
<dbReference type="Gene3D" id="3.40.50.300">
    <property type="entry name" value="P-loop containing nucleotide triphosphate hydrolases"/>
    <property type="match status" value="1"/>
</dbReference>
<keyword evidence="2" id="KW-0813">Transport</keyword>
<accession>A0ABN6XSQ4</accession>
<evidence type="ECO:0000313" key="5">
    <source>
        <dbReference type="Proteomes" id="UP001321486"/>
    </source>
</evidence>
<dbReference type="PANTHER" id="PTHR43335:SF4">
    <property type="entry name" value="ABC TRANSPORTER, ATP-BINDING PROTEIN"/>
    <property type="match status" value="1"/>
</dbReference>